<gene>
    <name evidence="1" type="ORF">HPB47_019730</name>
</gene>
<accession>A0AC60QHB3</accession>
<protein>
    <submittedName>
        <fullName evidence="1">Uncharacterized protein</fullName>
    </submittedName>
</protein>
<comment type="caution">
    <text evidence="1">The sequence shown here is derived from an EMBL/GenBank/DDBJ whole genome shotgun (WGS) entry which is preliminary data.</text>
</comment>
<evidence type="ECO:0000313" key="1">
    <source>
        <dbReference type="EMBL" id="KAG0433643.1"/>
    </source>
</evidence>
<reference evidence="1 2" key="1">
    <citation type="journal article" date="2020" name="Cell">
        <title>Large-Scale Comparative Analyses of Tick Genomes Elucidate Their Genetic Diversity and Vector Capacities.</title>
        <authorList>
            <consortium name="Tick Genome and Microbiome Consortium (TIGMIC)"/>
            <person name="Jia N."/>
            <person name="Wang J."/>
            <person name="Shi W."/>
            <person name="Du L."/>
            <person name="Sun Y."/>
            <person name="Zhan W."/>
            <person name="Jiang J.F."/>
            <person name="Wang Q."/>
            <person name="Zhang B."/>
            <person name="Ji P."/>
            <person name="Bell-Sakyi L."/>
            <person name="Cui X.M."/>
            <person name="Yuan T.T."/>
            <person name="Jiang B.G."/>
            <person name="Yang W.F."/>
            <person name="Lam T.T."/>
            <person name="Chang Q.C."/>
            <person name="Ding S.J."/>
            <person name="Wang X.J."/>
            <person name="Zhu J.G."/>
            <person name="Ruan X.D."/>
            <person name="Zhao L."/>
            <person name="Wei J.T."/>
            <person name="Ye R.Z."/>
            <person name="Que T.C."/>
            <person name="Du C.H."/>
            <person name="Zhou Y.H."/>
            <person name="Cheng J.X."/>
            <person name="Dai P.F."/>
            <person name="Guo W.B."/>
            <person name="Han X.H."/>
            <person name="Huang E.J."/>
            <person name="Li L.F."/>
            <person name="Wei W."/>
            <person name="Gao Y.C."/>
            <person name="Liu J.Z."/>
            <person name="Shao H.Z."/>
            <person name="Wang X."/>
            <person name="Wang C.C."/>
            <person name="Yang T.C."/>
            <person name="Huo Q.B."/>
            <person name="Li W."/>
            <person name="Chen H.Y."/>
            <person name="Chen S.E."/>
            <person name="Zhou L.G."/>
            <person name="Ni X.B."/>
            <person name="Tian J.H."/>
            <person name="Sheng Y."/>
            <person name="Liu T."/>
            <person name="Pan Y.S."/>
            <person name="Xia L.Y."/>
            <person name="Li J."/>
            <person name="Zhao F."/>
            <person name="Cao W.C."/>
        </authorList>
    </citation>
    <scope>NUCLEOTIDE SEQUENCE [LARGE SCALE GENOMIC DNA]</scope>
    <source>
        <strain evidence="1">Iper-2018</strain>
    </source>
</reference>
<keyword evidence="2" id="KW-1185">Reference proteome</keyword>
<dbReference type="Proteomes" id="UP000805193">
    <property type="component" value="Unassembled WGS sequence"/>
</dbReference>
<dbReference type="EMBL" id="JABSTQ010009040">
    <property type="protein sequence ID" value="KAG0433643.1"/>
    <property type="molecule type" value="Genomic_DNA"/>
</dbReference>
<sequence>MASEIYLSAALCRHDLPKGCTLQVPRKSAHQFGSSGARERKQTHLVATRRIVRVSKRRPLTTARPPTDVSGVGEEDREAPRRRPSTPASSSLTPSPQLRKSDADQSVGDWAALAVAKQDAEVERL</sequence>
<organism evidence="1 2">
    <name type="scientific">Ixodes persulcatus</name>
    <name type="common">Taiga tick</name>
    <dbReference type="NCBI Taxonomy" id="34615"/>
    <lineage>
        <taxon>Eukaryota</taxon>
        <taxon>Metazoa</taxon>
        <taxon>Ecdysozoa</taxon>
        <taxon>Arthropoda</taxon>
        <taxon>Chelicerata</taxon>
        <taxon>Arachnida</taxon>
        <taxon>Acari</taxon>
        <taxon>Parasitiformes</taxon>
        <taxon>Ixodida</taxon>
        <taxon>Ixodoidea</taxon>
        <taxon>Ixodidae</taxon>
        <taxon>Ixodinae</taxon>
        <taxon>Ixodes</taxon>
    </lineage>
</organism>
<evidence type="ECO:0000313" key="2">
    <source>
        <dbReference type="Proteomes" id="UP000805193"/>
    </source>
</evidence>
<proteinExistence type="predicted"/>
<name>A0AC60QHB3_IXOPE</name>